<dbReference type="HOGENOM" id="CLU_1682192_0_0_1"/>
<proteinExistence type="predicted"/>
<dbReference type="AlphaFoldDB" id="F8PUF1"/>
<dbReference type="STRING" id="936435.F8PUF1"/>
<organism evidence="2">
    <name type="scientific">Serpula lacrymans var. lacrymans (strain S7.3)</name>
    <name type="common">Dry rot fungus</name>
    <dbReference type="NCBI Taxonomy" id="936435"/>
    <lineage>
        <taxon>Eukaryota</taxon>
        <taxon>Fungi</taxon>
        <taxon>Dikarya</taxon>
        <taxon>Basidiomycota</taxon>
        <taxon>Agaricomycotina</taxon>
        <taxon>Agaricomycetes</taxon>
        <taxon>Agaricomycetidae</taxon>
        <taxon>Boletales</taxon>
        <taxon>Coniophorineae</taxon>
        <taxon>Serpulaceae</taxon>
        <taxon>Serpula</taxon>
    </lineage>
</organism>
<dbReference type="EMBL" id="GL945479">
    <property type="protein sequence ID" value="EGN99671.1"/>
    <property type="molecule type" value="Genomic_DNA"/>
</dbReference>
<dbReference type="Proteomes" id="UP000008063">
    <property type="component" value="Unassembled WGS sequence"/>
</dbReference>
<reference evidence="2" key="1">
    <citation type="journal article" date="2011" name="Science">
        <title>The plant cell wall-decomposing machinery underlies the functional diversity of forest fungi.</title>
        <authorList>
            <person name="Eastwood D.C."/>
            <person name="Floudas D."/>
            <person name="Binder M."/>
            <person name="Majcherczyk A."/>
            <person name="Schneider P."/>
            <person name="Aerts A."/>
            <person name="Asiegbu F.O."/>
            <person name="Baker S.E."/>
            <person name="Barry K."/>
            <person name="Bendiksby M."/>
            <person name="Blumentritt M."/>
            <person name="Coutinho P.M."/>
            <person name="Cullen D."/>
            <person name="de Vries R.P."/>
            <person name="Gathman A."/>
            <person name="Goodell B."/>
            <person name="Henrissat B."/>
            <person name="Ihrmark K."/>
            <person name="Kauserud H."/>
            <person name="Kohler A."/>
            <person name="LaButti K."/>
            <person name="Lapidus A."/>
            <person name="Lavin J.L."/>
            <person name="Lee Y.-H."/>
            <person name="Lindquist E."/>
            <person name="Lilly W."/>
            <person name="Lucas S."/>
            <person name="Morin E."/>
            <person name="Murat C."/>
            <person name="Oguiza J.A."/>
            <person name="Park J."/>
            <person name="Pisabarro A.G."/>
            <person name="Riley R."/>
            <person name="Rosling A."/>
            <person name="Salamov A."/>
            <person name="Schmidt O."/>
            <person name="Schmutz J."/>
            <person name="Skrede I."/>
            <person name="Stenlid J."/>
            <person name="Wiebenga A."/>
            <person name="Xie X."/>
            <person name="Kuees U."/>
            <person name="Hibbett D.S."/>
            <person name="Hoffmeister D."/>
            <person name="Hoegberg N."/>
            <person name="Martin F."/>
            <person name="Grigoriev I.V."/>
            <person name="Watkinson S.C."/>
        </authorList>
    </citation>
    <scope>NUCLEOTIDE SEQUENCE [LARGE SCALE GENOMIC DNA]</scope>
    <source>
        <strain evidence="2">strain S7.3</strain>
    </source>
</reference>
<keyword evidence="2" id="KW-1185">Reference proteome</keyword>
<feature type="non-terminal residue" evidence="1">
    <location>
        <position position="157"/>
    </location>
</feature>
<sequence>MVRIARLQRQNLFDIQQITKLESRFNQLTGLLHAIGLSPSDIVTVCEALEFSNENAEDFLVNAIKAAVNQPGTPLATIKPIIVGPRTPEHYRSALTMTLSTRRELKSSRKTTKFWKKLAREDGRYADLVTPSSSDISSVHELLSPQREDALKALIAR</sequence>
<accession>F8PUF1</accession>
<protein>
    <submittedName>
        <fullName evidence="1">Uncharacterized protein</fullName>
    </submittedName>
</protein>
<name>F8PUF1_SERL3</name>
<dbReference type="eggNOG" id="ENOG502R05D">
    <property type="taxonomic scope" value="Eukaryota"/>
</dbReference>
<dbReference type="InParanoid" id="F8PUF1"/>
<evidence type="ECO:0000313" key="2">
    <source>
        <dbReference type="Proteomes" id="UP000008063"/>
    </source>
</evidence>
<evidence type="ECO:0000313" key="1">
    <source>
        <dbReference type="EMBL" id="EGN99671.1"/>
    </source>
</evidence>
<gene>
    <name evidence="1" type="ORF">SERLA73DRAFT_53105</name>
</gene>
<dbReference type="OrthoDB" id="2798624at2759"/>